<dbReference type="SMART" id="SM00822">
    <property type="entry name" value="PKS_KR"/>
    <property type="match status" value="1"/>
</dbReference>
<evidence type="ECO:0000313" key="5">
    <source>
        <dbReference type="EMBL" id="MBW9110342.1"/>
    </source>
</evidence>
<evidence type="ECO:0000313" key="6">
    <source>
        <dbReference type="Proteomes" id="UP000777440"/>
    </source>
</evidence>
<dbReference type="InterPro" id="IPR036291">
    <property type="entry name" value="NAD(P)-bd_dom_sf"/>
</dbReference>
<proteinExistence type="inferred from homology"/>
<feature type="domain" description="Ketoreductase" evidence="4">
    <location>
        <begin position="15"/>
        <end position="199"/>
    </location>
</feature>
<evidence type="ECO:0000256" key="1">
    <source>
        <dbReference type="ARBA" id="ARBA00006484"/>
    </source>
</evidence>
<dbReference type="RefSeq" id="WP_220339672.1">
    <property type="nucleotide sequence ID" value="NZ_JAEUAX010000005.1"/>
</dbReference>
<organism evidence="5 6">
    <name type="scientific">Microbacterium ureisolvens</name>
    <dbReference type="NCBI Taxonomy" id="2781186"/>
    <lineage>
        <taxon>Bacteria</taxon>
        <taxon>Bacillati</taxon>
        <taxon>Actinomycetota</taxon>
        <taxon>Actinomycetes</taxon>
        <taxon>Micrococcales</taxon>
        <taxon>Microbacteriaceae</taxon>
        <taxon>Microbacterium</taxon>
    </lineage>
</organism>
<dbReference type="PRINTS" id="PR00080">
    <property type="entry name" value="SDRFAMILY"/>
</dbReference>
<dbReference type="InterPro" id="IPR002347">
    <property type="entry name" value="SDR_fam"/>
</dbReference>
<dbReference type="SUPFAM" id="SSF51735">
    <property type="entry name" value="NAD(P)-binding Rossmann-fold domains"/>
    <property type="match status" value="1"/>
</dbReference>
<dbReference type="Proteomes" id="UP000777440">
    <property type="component" value="Unassembled WGS sequence"/>
</dbReference>
<comment type="similarity">
    <text evidence="1 3">Belongs to the short-chain dehydrogenases/reductases (SDR) family.</text>
</comment>
<keyword evidence="6" id="KW-1185">Reference proteome</keyword>
<dbReference type="PRINTS" id="PR00081">
    <property type="entry name" value="GDHRDH"/>
</dbReference>
<dbReference type="PANTHER" id="PTHR44196">
    <property type="entry name" value="DEHYDROGENASE/REDUCTASE SDR FAMILY MEMBER 7B"/>
    <property type="match status" value="1"/>
</dbReference>
<name>A0ABS7I0L6_9MICO</name>
<dbReference type="InterPro" id="IPR057326">
    <property type="entry name" value="KR_dom"/>
</dbReference>
<evidence type="ECO:0000256" key="3">
    <source>
        <dbReference type="RuleBase" id="RU000363"/>
    </source>
</evidence>
<keyword evidence="2" id="KW-0560">Oxidoreductase</keyword>
<reference evidence="5 6" key="1">
    <citation type="journal article" date="2021" name="MBio">
        <title>Poor Competitiveness of Bradyrhizobium in Pigeon Pea Root Colonization in Indian Soils.</title>
        <authorList>
            <person name="Chalasani D."/>
            <person name="Basu A."/>
            <person name="Pullabhotla S.V.S.R.N."/>
            <person name="Jorrin B."/>
            <person name="Neal A.L."/>
            <person name="Poole P.S."/>
            <person name="Podile A.R."/>
            <person name="Tkacz A."/>
        </authorList>
    </citation>
    <scope>NUCLEOTIDE SEQUENCE [LARGE SCALE GENOMIC DNA]</scope>
    <source>
        <strain evidence="5 6">HU12</strain>
    </source>
</reference>
<sequence>MSRRDLAGPFLVLGGTALITGASSGLGAEFARQLGARNVNLVLVARRAGRLEQLAHDVRADSGVEVTCIDLDLIPRDAAESLHAELARRGIAVDLLVNNAGFGTLGDVVDTDPATLDDVIALNVTALTALSRRFGGDMVASRRGAVVNVASLTALLPAPHMAVYGATKAYVQSFTQALDAEFRPHGVAALTVLPGPTRTEFFDRSGGKVGPDSAYLTPAVVVSATLRALDRSRPPLVVVPGRGNAFSAPLLGRMPRRLGLSLSERMMRIGLDMAAKDAATAADGSSRRRQ</sequence>
<comment type="caution">
    <text evidence="5">The sequence shown here is derived from an EMBL/GenBank/DDBJ whole genome shotgun (WGS) entry which is preliminary data.</text>
</comment>
<dbReference type="PANTHER" id="PTHR44196:SF2">
    <property type="entry name" value="SHORT-CHAIN DEHYDROGENASE-RELATED"/>
    <property type="match status" value="1"/>
</dbReference>
<gene>
    <name evidence="5" type="ORF">JNB61_11210</name>
</gene>
<dbReference type="Pfam" id="PF00106">
    <property type="entry name" value="adh_short"/>
    <property type="match status" value="1"/>
</dbReference>
<dbReference type="Gene3D" id="3.40.50.720">
    <property type="entry name" value="NAD(P)-binding Rossmann-like Domain"/>
    <property type="match status" value="1"/>
</dbReference>
<accession>A0ABS7I0L6</accession>
<evidence type="ECO:0000259" key="4">
    <source>
        <dbReference type="SMART" id="SM00822"/>
    </source>
</evidence>
<dbReference type="EMBL" id="JAEUAX010000005">
    <property type="protein sequence ID" value="MBW9110342.1"/>
    <property type="molecule type" value="Genomic_DNA"/>
</dbReference>
<evidence type="ECO:0000256" key="2">
    <source>
        <dbReference type="ARBA" id="ARBA00023002"/>
    </source>
</evidence>
<protein>
    <submittedName>
        <fullName evidence="5">SDR family oxidoreductase</fullName>
    </submittedName>
</protein>